<feature type="compositionally biased region" description="Basic and acidic residues" evidence="1">
    <location>
        <begin position="1225"/>
        <end position="1249"/>
    </location>
</feature>
<feature type="region of interest" description="Disordered" evidence="1">
    <location>
        <begin position="2589"/>
        <end position="2616"/>
    </location>
</feature>
<feature type="compositionally biased region" description="Basic residues" evidence="1">
    <location>
        <begin position="3640"/>
        <end position="3652"/>
    </location>
</feature>
<feature type="compositionally biased region" description="Basic residues" evidence="1">
    <location>
        <begin position="2076"/>
        <end position="2086"/>
    </location>
</feature>
<feature type="region of interest" description="Disordered" evidence="1">
    <location>
        <begin position="177"/>
        <end position="205"/>
    </location>
</feature>
<feature type="region of interest" description="Disordered" evidence="1">
    <location>
        <begin position="517"/>
        <end position="637"/>
    </location>
</feature>
<feature type="region of interest" description="Disordered" evidence="1">
    <location>
        <begin position="4820"/>
        <end position="4858"/>
    </location>
</feature>
<feature type="compositionally biased region" description="Basic and acidic residues" evidence="1">
    <location>
        <begin position="5462"/>
        <end position="5481"/>
    </location>
</feature>
<feature type="compositionally biased region" description="Polar residues" evidence="1">
    <location>
        <begin position="177"/>
        <end position="186"/>
    </location>
</feature>
<feature type="compositionally biased region" description="Basic and acidic residues" evidence="1">
    <location>
        <begin position="3584"/>
        <end position="3594"/>
    </location>
</feature>
<feature type="compositionally biased region" description="Acidic residues" evidence="1">
    <location>
        <begin position="2761"/>
        <end position="2787"/>
    </location>
</feature>
<feature type="region of interest" description="Disordered" evidence="1">
    <location>
        <begin position="4496"/>
        <end position="4556"/>
    </location>
</feature>
<dbReference type="EMBL" id="AFYV02000639">
    <property type="protein sequence ID" value="KFG64404.1"/>
    <property type="molecule type" value="Genomic_DNA"/>
</dbReference>
<feature type="compositionally biased region" description="Polar residues" evidence="1">
    <location>
        <begin position="5541"/>
        <end position="5559"/>
    </location>
</feature>
<feature type="compositionally biased region" description="Low complexity" evidence="1">
    <location>
        <begin position="60"/>
        <end position="75"/>
    </location>
</feature>
<gene>
    <name evidence="2" type="ORF">TGRUB_248510B</name>
</gene>
<feature type="compositionally biased region" description="Basic and acidic residues" evidence="1">
    <location>
        <begin position="2049"/>
        <end position="2075"/>
    </location>
</feature>
<feature type="compositionally biased region" description="Gly residues" evidence="1">
    <location>
        <begin position="5247"/>
        <end position="5262"/>
    </location>
</feature>
<feature type="region of interest" description="Disordered" evidence="1">
    <location>
        <begin position="1710"/>
        <end position="1779"/>
    </location>
</feature>
<feature type="compositionally biased region" description="Basic and acidic residues" evidence="1">
    <location>
        <begin position="3012"/>
        <end position="3040"/>
    </location>
</feature>
<accession>A0A086M686</accession>
<feature type="compositionally biased region" description="Basic and acidic residues" evidence="1">
    <location>
        <begin position="1101"/>
        <end position="1119"/>
    </location>
</feature>
<feature type="region of interest" description="Disordered" evidence="1">
    <location>
        <begin position="2420"/>
        <end position="2447"/>
    </location>
</feature>
<feature type="compositionally biased region" description="Low complexity" evidence="1">
    <location>
        <begin position="2097"/>
        <end position="2116"/>
    </location>
</feature>
<feature type="compositionally biased region" description="Low complexity" evidence="1">
    <location>
        <begin position="5023"/>
        <end position="5032"/>
    </location>
</feature>
<feature type="compositionally biased region" description="Basic and acidic residues" evidence="1">
    <location>
        <begin position="3254"/>
        <end position="3267"/>
    </location>
</feature>
<feature type="compositionally biased region" description="Basic and acidic residues" evidence="1">
    <location>
        <begin position="5158"/>
        <end position="5199"/>
    </location>
</feature>
<feature type="compositionally biased region" description="Polar residues" evidence="1">
    <location>
        <begin position="2435"/>
        <end position="2447"/>
    </location>
</feature>
<feature type="compositionally biased region" description="Low complexity" evidence="1">
    <location>
        <begin position="1855"/>
        <end position="1864"/>
    </location>
</feature>
<organism evidence="2 3">
    <name type="scientific">Toxoplasma gondii RUB</name>
    <dbReference type="NCBI Taxonomy" id="935652"/>
    <lineage>
        <taxon>Eukaryota</taxon>
        <taxon>Sar</taxon>
        <taxon>Alveolata</taxon>
        <taxon>Apicomplexa</taxon>
        <taxon>Conoidasida</taxon>
        <taxon>Coccidia</taxon>
        <taxon>Eucoccidiorida</taxon>
        <taxon>Eimeriorina</taxon>
        <taxon>Sarcocystidae</taxon>
        <taxon>Toxoplasma</taxon>
    </lineage>
</organism>
<feature type="compositionally biased region" description="Basic and acidic residues" evidence="1">
    <location>
        <begin position="4191"/>
        <end position="4201"/>
    </location>
</feature>
<feature type="region of interest" description="Disordered" evidence="1">
    <location>
        <begin position="2862"/>
        <end position="2957"/>
    </location>
</feature>
<feature type="region of interest" description="Disordered" evidence="1">
    <location>
        <begin position="785"/>
        <end position="844"/>
    </location>
</feature>
<feature type="region of interest" description="Disordered" evidence="1">
    <location>
        <begin position="4347"/>
        <end position="4368"/>
    </location>
</feature>
<feature type="compositionally biased region" description="Polar residues" evidence="1">
    <location>
        <begin position="1173"/>
        <end position="1184"/>
    </location>
</feature>
<feature type="compositionally biased region" description="Basic and acidic residues" evidence="1">
    <location>
        <begin position="812"/>
        <end position="838"/>
    </location>
</feature>
<feature type="compositionally biased region" description="Low complexity" evidence="1">
    <location>
        <begin position="3458"/>
        <end position="3480"/>
    </location>
</feature>
<feature type="compositionally biased region" description="Basic and acidic residues" evidence="1">
    <location>
        <begin position="4348"/>
        <end position="4358"/>
    </location>
</feature>
<feature type="compositionally biased region" description="Basic residues" evidence="1">
    <location>
        <begin position="1721"/>
        <end position="1730"/>
    </location>
</feature>
<feature type="region of interest" description="Disordered" evidence="1">
    <location>
        <begin position="1399"/>
        <end position="1457"/>
    </location>
</feature>
<feature type="region of interest" description="Disordered" evidence="1">
    <location>
        <begin position="23"/>
        <end position="142"/>
    </location>
</feature>
<feature type="compositionally biased region" description="Low complexity" evidence="1">
    <location>
        <begin position="2730"/>
        <end position="2742"/>
    </location>
</feature>
<feature type="region of interest" description="Disordered" evidence="1">
    <location>
        <begin position="1826"/>
        <end position="1913"/>
    </location>
</feature>
<feature type="compositionally biased region" description="Low complexity" evidence="1">
    <location>
        <begin position="221"/>
        <end position="237"/>
    </location>
</feature>
<name>A0A086M686_TOXGO</name>
<feature type="region of interest" description="Disordered" evidence="1">
    <location>
        <begin position="2049"/>
        <end position="2147"/>
    </location>
</feature>
<feature type="region of interest" description="Disordered" evidence="1">
    <location>
        <begin position="3209"/>
        <end position="3480"/>
    </location>
</feature>
<feature type="region of interest" description="Disordered" evidence="1">
    <location>
        <begin position="1142"/>
        <end position="1249"/>
    </location>
</feature>
<feature type="region of interest" description="Disordered" evidence="1">
    <location>
        <begin position="2551"/>
        <end position="2572"/>
    </location>
</feature>
<feature type="compositionally biased region" description="Basic and acidic residues" evidence="1">
    <location>
        <begin position="2914"/>
        <end position="2952"/>
    </location>
</feature>
<feature type="compositionally biased region" description="Basic and acidic residues" evidence="1">
    <location>
        <begin position="5394"/>
        <end position="5421"/>
    </location>
</feature>
<feature type="compositionally biased region" description="Basic and acidic residues" evidence="1">
    <location>
        <begin position="1150"/>
        <end position="1159"/>
    </location>
</feature>
<feature type="compositionally biased region" description="Basic and acidic residues" evidence="1">
    <location>
        <begin position="3275"/>
        <end position="3296"/>
    </location>
</feature>
<feature type="compositionally biased region" description="Polar residues" evidence="1">
    <location>
        <begin position="4498"/>
        <end position="4513"/>
    </location>
</feature>
<feature type="compositionally biased region" description="Basic and acidic residues" evidence="1">
    <location>
        <begin position="125"/>
        <end position="138"/>
    </location>
</feature>
<dbReference type="VEuPathDB" id="ToxoDB:TGRUB_248510B"/>
<feature type="region of interest" description="Disordered" evidence="1">
    <location>
        <begin position="2998"/>
        <end position="3052"/>
    </location>
</feature>
<feature type="compositionally biased region" description="Low complexity" evidence="1">
    <location>
        <begin position="5562"/>
        <end position="5577"/>
    </location>
</feature>
<feature type="region of interest" description="Disordered" evidence="1">
    <location>
        <begin position="1469"/>
        <end position="1500"/>
    </location>
</feature>
<proteinExistence type="predicted"/>
<feature type="compositionally biased region" description="Basic and acidic residues" evidence="1">
    <location>
        <begin position="1731"/>
        <end position="1745"/>
    </location>
</feature>
<feature type="region of interest" description="Disordered" evidence="1">
    <location>
        <begin position="5707"/>
        <end position="5732"/>
    </location>
</feature>
<feature type="region of interest" description="Disordered" evidence="1">
    <location>
        <begin position="3830"/>
        <end position="3861"/>
    </location>
</feature>
<evidence type="ECO:0000313" key="2">
    <source>
        <dbReference type="EMBL" id="KFG64404.1"/>
    </source>
</evidence>
<feature type="compositionally biased region" description="Polar residues" evidence="1">
    <location>
        <begin position="3383"/>
        <end position="3392"/>
    </location>
</feature>
<feature type="region of interest" description="Disordered" evidence="1">
    <location>
        <begin position="2726"/>
        <end position="2788"/>
    </location>
</feature>
<feature type="compositionally biased region" description="Low complexity" evidence="1">
    <location>
        <begin position="5202"/>
        <end position="5214"/>
    </location>
</feature>
<feature type="compositionally biased region" description="Basic and acidic residues" evidence="1">
    <location>
        <begin position="5495"/>
        <end position="5504"/>
    </location>
</feature>
<feature type="compositionally biased region" description="Basic and acidic residues" evidence="1">
    <location>
        <begin position="2212"/>
        <end position="2245"/>
    </location>
</feature>
<feature type="compositionally biased region" description="Low complexity" evidence="1">
    <location>
        <begin position="187"/>
        <end position="205"/>
    </location>
</feature>
<feature type="compositionally biased region" description="Low complexity" evidence="1">
    <location>
        <begin position="5384"/>
        <end position="5393"/>
    </location>
</feature>
<feature type="compositionally biased region" description="Low complexity" evidence="1">
    <location>
        <begin position="2551"/>
        <end position="2567"/>
    </location>
</feature>
<feature type="compositionally biased region" description="Basic and acidic residues" evidence="1">
    <location>
        <begin position="602"/>
        <end position="620"/>
    </location>
</feature>
<feature type="compositionally biased region" description="Low complexity" evidence="1">
    <location>
        <begin position="5423"/>
        <end position="5452"/>
    </location>
</feature>
<feature type="compositionally biased region" description="Basic and acidic residues" evidence="1">
    <location>
        <begin position="1412"/>
        <end position="1424"/>
    </location>
</feature>
<feature type="compositionally biased region" description="Basic and acidic residues" evidence="1">
    <location>
        <begin position="3412"/>
        <end position="3437"/>
    </location>
</feature>
<feature type="compositionally biased region" description="Basic and acidic residues" evidence="1">
    <location>
        <begin position="5358"/>
        <end position="5379"/>
    </location>
</feature>
<feature type="compositionally biased region" description="Polar residues" evidence="1">
    <location>
        <begin position="1091"/>
        <end position="1100"/>
    </location>
</feature>
<feature type="compositionally biased region" description="Basic and acidic residues" evidence="1">
    <location>
        <begin position="1469"/>
        <end position="1486"/>
    </location>
</feature>
<feature type="compositionally biased region" description="Acidic residues" evidence="1">
    <location>
        <begin position="2271"/>
        <end position="2282"/>
    </location>
</feature>
<feature type="compositionally biased region" description="Basic and acidic residues" evidence="1">
    <location>
        <begin position="253"/>
        <end position="269"/>
    </location>
</feature>
<feature type="compositionally biased region" description="Low complexity" evidence="1">
    <location>
        <begin position="1749"/>
        <end position="1779"/>
    </location>
</feature>
<feature type="region of interest" description="Disordered" evidence="1">
    <location>
        <begin position="3568"/>
        <end position="3660"/>
    </location>
</feature>
<evidence type="ECO:0000313" key="3">
    <source>
        <dbReference type="Proteomes" id="UP000028834"/>
    </source>
</evidence>
<feature type="compositionally biased region" description="Polar residues" evidence="1">
    <location>
        <begin position="5345"/>
        <end position="5357"/>
    </location>
</feature>
<feature type="region of interest" description="Disordered" evidence="1">
    <location>
        <begin position="1254"/>
        <end position="1273"/>
    </location>
</feature>
<feature type="compositionally biased region" description="Low complexity" evidence="1">
    <location>
        <begin position="111"/>
        <end position="123"/>
    </location>
</feature>
<feature type="compositionally biased region" description="Polar residues" evidence="1">
    <location>
        <begin position="33"/>
        <end position="42"/>
    </location>
</feature>
<feature type="region of interest" description="Disordered" evidence="1">
    <location>
        <begin position="1084"/>
        <end position="1119"/>
    </location>
</feature>
<feature type="compositionally biased region" description="Gly residues" evidence="1">
    <location>
        <begin position="2885"/>
        <end position="2900"/>
    </location>
</feature>
<feature type="compositionally biased region" description="Basic and acidic residues" evidence="1">
    <location>
        <begin position="5514"/>
        <end position="5536"/>
    </location>
</feature>
<feature type="compositionally biased region" description="Basic and acidic residues" evidence="1">
    <location>
        <begin position="5270"/>
        <end position="5295"/>
    </location>
</feature>
<feature type="non-terminal residue" evidence="2">
    <location>
        <position position="1"/>
    </location>
</feature>
<feature type="compositionally biased region" description="Basic and acidic residues" evidence="1">
    <location>
        <begin position="277"/>
        <end position="288"/>
    </location>
</feature>
<feature type="region of interest" description="Disordered" evidence="1">
    <location>
        <begin position="2183"/>
        <end position="2289"/>
    </location>
</feature>
<feature type="compositionally biased region" description="Basic and acidic residues" evidence="1">
    <location>
        <begin position="2589"/>
        <end position="2612"/>
    </location>
</feature>
<feature type="compositionally biased region" description="Basic and acidic residues" evidence="1">
    <location>
        <begin position="360"/>
        <end position="377"/>
    </location>
</feature>
<feature type="compositionally biased region" description="Basic and acidic residues" evidence="1">
    <location>
        <begin position="5627"/>
        <end position="5688"/>
    </location>
</feature>
<feature type="compositionally biased region" description="Basic and acidic residues" evidence="1">
    <location>
        <begin position="4164"/>
        <end position="4178"/>
    </location>
</feature>
<feature type="compositionally biased region" description="Basic and acidic residues" evidence="1">
    <location>
        <begin position="2745"/>
        <end position="2760"/>
    </location>
</feature>
<feature type="compositionally biased region" description="Basic and acidic residues" evidence="1">
    <location>
        <begin position="3832"/>
        <end position="3842"/>
    </location>
</feature>
<feature type="compositionally biased region" description="Basic and acidic residues" evidence="1">
    <location>
        <begin position="5225"/>
        <end position="5237"/>
    </location>
</feature>
<feature type="compositionally biased region" description="Polar residues" evidence="1">
    <location>
        <begin position="2862"/>
        <end position="2871"/>
    </location>
</feature>
<dbReference type="Proteomes" id="UP000028834">
    <property type="component" value="Unassembled WGS sequence"/>
</dbReference>
<feature type="region of interest" description="Disordered" evidence="1">
    <location>
        <begin position="221"/>
        <end position="377"/>
    </location>
</feature>
<sequence length="5732" mass="625970">TVSMSPSSLSLASSFCGEFANTSERLRRRRRPSTSNDGQVMSSRLRGERLRGHASGLVFSASSSSAVSDHSSSSEMEMRSRRTRCRIVPSSEESSFECATEPRSGRQTLLSQASPSCSSPSHASSRREGEGDEGDSRHPAAVAPVSVCQASTRRNRCLLFNTDLNVQITSKNLFFFQNPTSEDTPQPSGKLRSGSASSHSSLPRDSATLSASCLHAASLSASSRAVSRVPSPSPRDSQLLGSASRALSCQPGEIHDRKPATEGTHRDTAFSEDDREGDTGLRREREKPPGWFRTLRGSLMVGKGFEQGQEGDLPGDEDPVDRSLSLSTRSRKPAPPPRGVADFRDSHRHPSSSSRVARHQWGEKKEQRESRDTPEKTEGIEAAILRARPPPFSVNLDLSTSTVMVGELDVATPSLFPCFQREASTASGSRKNLPECKATARTLVDAANAASGVILLVSWPAFRDCRILRLPRLNSAAMCLTPSCSALPAASSAFEVVRFLNPSWSLVGLSPALYPERRHAKEQSGSLPSSPHTHRQATKSFVGSPSSLALPSEVSDFEARETDRLRARRRRKDSDRKSNDHPAGGRVRVPGKKTTGWASTRPRVDEEAERRGDRERRGTKSEGTGQGRRTRRGSRAFAGRAGVVSDGEGSLPACGGEAQARHAVCRLRLTSCPAPVVAAIHQTDRSLRPLLEEPLSFSLRFSLNPTLVASPPRLSAARALDLQADGRERHSFACRAHLVSSPCRVLFCGLDISLLQSLSRDLSAIVERDSDQQNERDMMAALFKRLTLSSSNRPPKTTEAGQEADAFGVSTARRDSGEQRDEETSTEAEREPEERTGESEEATDYLGSWEASREAEEPICGVASQDRLCAEDAKQGQESVDWDISIESGVEVTLARWPFLTPLAIGGCDRVNFSFLRNSASPKQTTVANISLRQVCVSLIQDPSPSKAAAGGVTPHLVQPFISPVLIQLSLLHFASSSPVVEVSVSSPLRFDVSPSLLPLLLRLPQELFPSLASPPGILSPERPGEDSLFPLFVYAPYRAKKEHFSPHVIPAPGPSASSPLLAQSAASCISRFGSWRPGGASEVPAVPSLRRTSILSQSQEKSRREGEQERETQQGIGRRRDLCQHSFFSFFPSSFLASSFSRSHAPVGDTKRCERTEGTWRPGGCAKDLSGGYTQASRYTGSLQGREEGRAFSSAASWRPRSLSPSQNLPPSGSRKGATQGCLEQDRRREHRREDRPDNRDLGEEKTVNVLEHLRKREFPIPSPTSSSPVPTAMQREEIACAVFDEEAADPSGSDSCCLPVFTCYDLRQLPRYILPAYREDTCWLRNTSCHVLLYRAASSASDVWQEGVLPPQSEALLHHYLSISTLKLSLVDDPTYIRELDLQLLCQRGPAAATAKLWRAGGDTRRRRGEGRSRRREADGNRRREKRAHVRQKEGGAFGFDGEDSERRKSSRLSSWEKGAAIAHWARSDENEGRSRRGREDKEKSRRHGRSAEDLTAVETSERGTRVLVLGCPLRIRSQLNLPIEVIFLAETDATSDWLCKLMPHECQAVPLNAAASSVSLIVRMQSEAGPVWTASWNFRQALFSKSHPFTEGRQGRCEILTACVSSKRTFVCGVKCDRVDRGTAVLVTLFEPVTLVNYLPEPISFCVVQDYPRRVSEETLPGASKKGSTLFDWNKPLAVRLRCPGGLWSTALSVALPSTTAAAFTAGGLTEAEDHTGRRAKHRRRRERNRDVHGLGKDDKGNANESFLFRGSSNSSSRSSSRRSPSTSSPFVSPDVSPLRLRRLSAARSLSFVSPAFLPSAAAPPQPRSSLLPPTGASASFPSSFALLPSRAGPPLGAGAPEETADKKRTPSFSSASSSSSVWGGRGGEENTGSLPPTGEWVSGPLETSSDGDDVTFSHEEDNGVGLLAPPSRSIERRKWKQEQVVTLAWCNKEKPSLEILVTVEYDGYALSISCRARFWFINYTSLALEYCPVLRTPSGADIMYGDSVALAPSPSFASAIFTDSRLEQKYRKVENLFLPQPAPLRLHPGPSTSLPFSVALPLSRVKGDSREEDGGPREVRRSRGRSFESDRGKRKFQTRHSTSRGPQDAAGLSSPSLRDSSSRRCSSASQASHPATNRDTGRGRKRPGTRRHAPRAKSPAPPAVVAFPRFHSFSHTGFLLKTGTTAGYTREFAILDPKRPARRGLWGPSWASGGPGPEETRSQASTSRPRDRNGSASDSEWRRGDNGRSGRDRRRDSERGRRLSCSSSRRAGPNCREQERSGSRDDAGEDASGGEEETASVGATVDVGLAPGVDLVYTCKRLGPEYGSPTVLTFAPKQVIINRSPFSIEYKQLRASPANVEVLHPGQAKHLVWPMALHPRLLCVRRSLSLPHPAFFLASDLSSPVLGSFFRSPIFCSHPLCSSIAAATAREGRGFASETRHEAGELPTTARRAQTTGKDSPQLSQFCRDEDEVPWPFGRPSSSFSARLPESSPPEGSAFSALERRMFIERCITTLCTLQGYRNLWSVPLDVSRRLDEQLTVYSKPPDKTLEQSVLSWRSPRFFSLSRSSNPPSSLASPATNANHGEGQSDLSHALASVLRFETKAEGGDGRKEPSTCSSWERDSKETTGETPLGFLDLSPSASLKPRQHVDILRVRVIERDGVRFVIVSSPFSFPSRRRLGHDLFPLLYPAWNAPLSLQSFSRLLRHLLLPEVHAASPCRLLVRLRSMRRGRRNHRLVPEARLTGEASSSNEAAVASARRTSVDEREESAVELKGEDEAEQELPWETEPENELLPPETEEEETCTPRLVVTNKLILPLFLNQKGRCHGRVELPAWSSSAFALDVPSGSQTLQVAVKRTYCAYVTRPASCIRFSAHPTNSACQESHPVQQKGKGDATETGASQGGGTRADRGGSVGDGGREAGESSRLASHRAEEKSPRADRKKAETAARGENTHLEAATHNHREEQKKRGSFVSSLQADLNLATCRRAFSGRAGASSPATSDAECEKWNAGRNTGTEKLRKIPYAEQKGQEAHMGDGCDSERQGARREKAETKNASDDNALSPSLVPTHEAHPSLVVNAGSGDEQYNANVRESCREPRANAEDQEDLNRWQALFEAVEEEEASQLLDVDLNAEATLPFTFTFAFLAVNPVGDAALGSGRIAPGADEDATQLDRKVELTERFYEPSAPDTRPTPQLESRSRSVRASCVASGTSSASSVSFVESSSLMPSADEGGRCSDGSLLNPSFSRDPFMRETQLSGGPASVDFFSRPRQLEQSKAENKTIADEEEEHLEDAHPESLRNKEFLERRKRGEGCCEGEDDEQRLEKAGSLSDTLRAKSGPRQSEDGAFSLLPQEAQCLQAEGEQGEAIERGCPEVEQEARSVLSEGRPCQGEEGQEPGDTCNSLSTTSVLLHLPSRSRNETSEHQSVLRRPEESAEWPHKSGRREAGSEKDKLRSSGSLAPSTGDRNETPSATRSLLSSRPEPPLASASSSSFAAPSSASSPLSQAGVFVAHAWVARHLLPSARHLLLSRSSSWQLFSYVGSVRIRRQGATVSLSLSGRIFPRAPFHPPPVQLSLSLLSSCLPWRSSPPVGGQREPGPSPGDREGESDKAKTAKTRGGEATAPGGARRVEEDGQEAESLPSRKSRDRQGEEREVRGHKTGRWKARTKIGKSRERKVDGLPLPPEAALFPLTPPGCPLALGPEYRRFLWISILQREEERDAQCPSSQRLAGPPFALTERCVSRCDRFDASSLLRKRQKAAPKDAPFRAFLQTVAVSIQFKAVFVNLSLRPTLSRRVRSNQPSASPAFASSSPLDGVLCGPRGLSRFLSASTQVPGGCCPCASFPSFSSPRDSDLQTDRPGHAGSRCELNGFSPSLGGDREGDTRSLVCRSQHVVVVTEPQVCPPVQLVFTGLGIHSYPVREVSAEPSGSTESMLQYAWCPFVGSSLCNTRKPCVSSSLALTRAWEEEPRRSIRSDPRNRLSLRFAAWSTIPSAERRRTLSLLLPSSSVSPGRGDTRKGPIRRFHLTLASLDVFCHSSPSPTFRASPTSLHHVLRPSAAVSPGFPAPASGETRGASRGKAPEGSFPFVWRRGEEAAPDAQSRAKETTEESSGLLPGARGNEGRRDDHGNWGAHNEAELGRRRESGDERQREKQAHLSKGSGSSVLFFWRGREPGQSASRSRLRAAERRQEAREEAGKPLHSPSAFSSTTTKEERDSRDGDAPAFNRGKNRQWEKGSKAGGTTPDPQPAVLHVLVDLQFPAQNGDEADAGEEEELLRCEGQAMAARFFFSPFSSERGAVSEGGGLTVSLLPAVLDGRRRTSARSTCRPHNCPLDAVSVLVPHQPPVFLPSSEAYLLSLLRVCISSRDNSGREGNDPNKRRGASSSRPCPLSRALLSRLLPLLLDGNVRRVTSWRGSQATPWPPRASSGAGPYWDFSAAAMQRPTGIPRESLFHAVTGTTGARWREELWLNVRHCVLSLSPLTMRLDFNLLFSVLEPLASAFVGQYSRFTARAKRAETFPTSHPESWSTRSSPQDPARAHEDSGRAADGWGVCEDGRSRNDPASVSGPGRRHTQTLQNGTGGLLTALSLAETPAWCKLTLPTERDLSRAIHFSIDLLWVKEISLNLSVLRLFRVVTFNEAEFRWTPLQVRTTWIDVSGLLALFADHYQRQLQQQWYQMLLSFDLVGQPLSRIRQFWNSLFRGVLDLAPVDLSYPFAGVDEGVYPYTSFNIQKLLALVYYTFSFQIARFRNQPPPLPPPILKVLSPPVPLPSSSFMSPLSPLSPTASVLPESNASPPLRLPSPAVCSATRQSSPFALLPSFSASPFLTSGSDDRESLAFMEAGEEDAQAASEKEGDGVTWMASGPEGSEGALAENRERKEGRRGLWTEARRLFVPEGLPLSSSEGEQATISQSQCTVPGALFPPPLFSFGAPRSNVFFPSFSQPQNRAVGHSERPFVLPSMSPGSASSSFPSAAPCSLLSPSFSSRFSSLSPSAPYPHPTPVLLPSQLRPVDRDSSEPTCSEAVAFAANRLPFFASSGPLFSSLSSHLPSQGGSRPAQLGRETPLHRPVASALSLQRRNRETQGRRDKEPPARTDKQKRRDKEHRRDTDSQRRRDRDSQGRRDQATGERLSSREMEISRDSHRVAKEAERRCSATGRPSFPRNSSPPHPRTAVSSSGVSERSESDSRPTERWRRQEKVQAREKQSRVSQREDGVEMGDRKARSARSSAWLASPPLADKTNVDGNRVSVERQDRPRAERPKPKRRRNLGSGAGEEGGTGLGGGQGRQSVSGRSKKESSQRPEREACIAERGNPHHESKSWGSTQRRGLPTKARKTSRVSSSDRDSRFLSPDDTCVSLSPDVERDTELSAASQRGRSSSLGETHEYRSASSKDDIEDGRERKCQAKRSTPSSSASLSPEKRMTSVGMNRKETGDNRDSEPQRDARVSSSFPASSSSQASAASLRSSSPLLSSGASPGEVQKSPKSSVRETAEEQKKSEKQVDKEAGGSIVGAHVPQRLSELHRDISKENRKHHKRRRGEREETRHSSGEKNSLRDSRPTRETGAVSATSGRKMSSCQSTSSASGLAASCTPASPASSLSCPLFPPPPPRRISPSAASGCFSPLHRSRNFDAQPRASSRGEPGEAECETEQVDMKEKRQQGDKEEGRSKDARGSREGGKEGRPDARPWEERERRGCREAAARSEDKRSGRQADTEQESLWSSFYPAAAKVPDDLLGWVPTTQQPRRSSGGRRGSSDV</sequence>
<comment type="caution">
    <text evidence="2">The sequence shown here is derived from an EMBL/GenBank/DDBJ whole genome shotgun (WGS) entry which is preliminary data.</text>
</comment>
<feature type="compositionally biased region" description="Polar residues" evidence="1">
    <location>
        <begin position="538"/>
        <end position="549"/>
    </location>
</feature>
<feature type="compositionally biased region" description="Basic and acidic residues" evidence="1">
    <location>
        <begin position="4101"/>
        <end position="4135"/>
    </location>
</feature>
<feature type="compositionally biased region" description="Basic and acidic residues" evidence="1">
    <location>
        <begin position="5056"/>
        <end position="5130"/>
    </location>
</feature>
<feature type="compositionally biased region" description="Basic and acidic residues" evidence="1">
    <location>
        <begin position="2260"/>
        <end position="2270"/>
    </location>
</feature>
<feature type="region of interest" description="Disordered" evidence="1">
    <location>
        <begin position="5023"/>
        <end position="5694"/>
    </location>
</feature>
<evidence type="ECO:0000256" key="1">
    <source>
        <dbReference type="SAM" id="MobiDB-lite"/>
    </source>
</evidence>
<reference evidence="2 3" key="1">
    <citation type="submission" date="2014-05" db="EMBL/GenBank/DDBJ databases">
        <authorList>
            <person name="Sibley D."/>
            <person name="Venepally P."/>
            <person name="Karamycheva S."/>
            <person name="Hadjithomas M."/>
            <person name="Khan A."/>
            <person name="Brunk B."/>
            <person name="Roos D."/>
            <person name="Caler E."/>
            <person name="Lorenzi H."/>
        </authorList>
    </citation>
    <scope>NUCLEOTIDE SEQUENCE [LARGE SCALE GENOMIC DNA]</scope>
    <source>
        <strain evidence="2 3">RUB</strain>
    </source>
</reference>
<feature type="compositionally biased region" description="Basic and acidic residues" evidence="1">
    <location>
        <begin position="3629"/>
        <end position="3639"/>
    </location>
</feature>
<feature type="compositionally biased region" description="Basic residues" evidence="1">
    <location>
        <begin position="2127"/>
        <end position="2139"/>
    </location>
</feature>
<feature type="compositionally biased region" description="Basic and acidic residues" evidence="1">
    <location>
        <begin position="3350"/>
        <end position="3362"/>
    </location>
</feature>
<feature type="region of interest" description="Disordered" evidence="1">
    <location>
        <begin position="3166"/>
        <end position="3186"/>
    </location>
</feature>
<protein>
    <submittedName>
        <fullName evidence="2">Uncharacterized protein</fullName>
    </submittedName>
</protein>
<feature type="region of interest" description="Disordered" evidence="1">
    <location>
        <begin position="4042"/>
        <end position="4228"/>
    </location>
</feature>